<name>A0ABQ6HBK7_9GAMM</name>
<evidence type="ECO:0000256" key="1">
    <source>
        <dbReference type="SAM" id="SignalP"/>
    </source>
</evidence>
<dbReference type="Pfam" id="PF14592">
    <property type="entry name" value="Chondroitinas_B"/>
    <property type="match status" value="1"/>
</dbReference>
<dbReference type="InterPro" id="IPR012334">
    <property type="entry name" value="Pectin_lyas_fold"/>
</dbReference>
<organism evidence="2 3">
    <name type="scientific">Thalassotalea loyana</name>
    <dbReference type="NCBI Taxonomy" id="280483"/>
    <lineage>
        <taxon>Bacteria</taxon>
        <taxon>Pseudomonadati</taxon>
        <taxon>Pseudomonadota</taxon>
        <taxon>Gammaproteobacteria</taxon>
        <taxon>Alteromonadales</taxon>
        <taxon>Colwelliaceae</taxon>
        <taxon>Thalassotalea</taxon>
    </lineage>
</organism>
<evidence type="ECO:0000313" key="2">
    <source>
        <dbReference type="EMBL" id="GLX85496.1"/>
    </source>
</evidence>
<dbReference type="InterPro" id="IPR006626">
    <property type="entry name" value="PbH1"/>
</dbReference>
<keyword evidence="1" id="KW-0732">Signal</keyword>
<proteinExistence type="predicted"/>
<dbReference type="RefSeq" id="WP_284297661.1">
    <property type="nucleotide sequence ID" value="NZ_BSSV01000003.1"/>
</dbReference>
<accession>A0ABQ6HBK7</accession>
<dbReference type="Proteomes" id="UP001157134">
    <property type="component" value="Unassembled WGS sequence"/>
</dbReference>
<evidence type="ECO:0000313" key="3">
    <source>
        <dbReference type="Proteomes" id="UP001157134"/>
    </source>
</evidence>
<feature type="chain" id="PRO_5047008521" description="Alginate lyase" evidence="1">
    <location>
        <begin position="26"/>
        <end position="752"/>
    </location>
</feature>
<feature type="signal peptide" evidence="1">
    <location>
        <begin position="1"/>
        <end position="25"/>
    </location>
</feature>
<evidence type="ECO:0008006" key="4">
    <source>
        <dbReference type="Google" id="ProtNLM"/>
    </source>
</evidence>
<dbReference type="SUPFAM" id="SSF51126">
    <property type="entry name" value="Pectin lyase-like"/>
    <property type="match status" value="2"/>
</dbReference>
<gene>
    <name evidence="2" type="ORF">tloyanaT_17480</name>
</gene>
<comment type="caution">
    <text evidence="2">The sequence shown here is derived from an EMBL/GenBank/DDBJ whole genome shotgun (WGS) entry which is preliminary data.</text>
</comment>
<dbReference type="Gene3D" id="2.160.20.10">
    <property type="entry name" value="Single-stranded right-handed beta-helix, Pectin lyase-like"/>
    <property type="match status" value="2"/>
</dbReference>
<sequence length="752" mass="82998">MAYRKQIKAFALTTLALVVSTELCAKDYFVETPKAFKAAVKQLEAGDTVKLANGVWQDFEILFTGEGTEKLPITLTAETKGKVILSGQSNLRLAGKHLVVSGLVFKNGYTPSSEVISFRRNKTDFAYHSRVTETVIEDFSNPDKREGDYWVGLYGQHNRFDHNYLAGKTNKGVTLAVRLNSQGSQNNYHRIDHNYFGPRPIFGSNGGETLRIGTSHHSLSNSFTLVENNYFDRCNGEVEIISVKSGKNTLRGNVFFESRGTLTMRHGNGNVIEDNIFFGNGVDHTGGIRVINKDQIVRNNYLEGLTGYRFGSGLTIMNGVPNSPINRYHQVENAQITNNTLIDVDHIQLAAGSDAERSAVPINSKLERNLIINTDRQQPFTLFDDVSGVQFADNIANTKPVSELRYGITQQNVALERASNGLLYPVGIDAGVSKDLQPIKKAQTGPSWYEKTSGNEAFDSGNEIHVSLGEDALYRAVEAAKDGDVLVLENGDYNARKVIFVDKTLTIKAKDKHGAKLTFERGTFFEIIDGGSLKLDGLIIDGSNSPDYSGNTLVRTKKWGMTKNYRFVLKNSIIQQLDINHSFHVFESGKGAFADEITLKNNQFTQISGDILRLDKEIEDLGVYNAEYVSIKDNSFEDVKGALIKLYRGGSDESTFGPHLLMSNNVLSNTGNGKRNKSQASLYLHGVQVTNIHHNQLVNTAPIKVEHTVGEPKTKISNNTLSTSPSVVELRVKGPHTASMLDNVISNNKASE</sequence>
<dbReference type="CDD" id="cd14251">
    <property type="entry name" value="PL-6"/>
    <property type="match status" value="1"/>
</dbReference>
<dbReference type="InterPro" id="IPR011050">
    <property type="entry name" value="Pectin_lyase_fold/virulence"/>
</dbReference>
<dbReference type="EMBL" id="BSSV01000003">
    <property type="protein sequence ID" value="GLX85496.1"/>
    <property type="molecule type" value="Genomic_DNA"/>
</dbReference>
<reference evidence="2 3" key="1">
    <citation type="submission" date="2023-03" db="EMBL/GenBank/DDBJ databases">
        <title>Thalassotalea loyana LMG 22536T draft genome sequence.</title>
        <authorList>
            <person name="Sawabe T."/>
        </authorList>
    </citation>
    <scope>NUCLEOTIDE SEQUENCE [LARGE SCALE GENOMIC DNA]</scope>
    <source>
        <strain evidence="2 3">LMG 22536</strain>
    </source>
</reference>
<protein>
    <recommendedName>
        <fullName evidence="4">Alginate lyase</fullName>
    </recommendedName>
</protein>
<dbReference type="InterPro" id="IPR039513">
    <property type="entry name" value="PL-6"/>
</dbReference>
<dbReference type="SMART" id="SM00710">
    <property type="entry name" value="PbH1"/>
    <property type="match status" value="7"/>
</dbReference>
<keyword evidence="3" id="KW-1185">Reference proteome</keyword>